<sequence length="118" mass="12764">MTRDHVRWGDLRYSRQTVLWTVSCEPVESIELSADSPNCLKWATDPENEFRVTIDSGGMAGLDGLVWSGKVGDFFATSAVDSAGVISRGYEGSLGLGRSSAFPTNRAMNDRLCVAPSC</sequence>
<evidence type="ECO:0000313" key="2">
    <source>
        <dbReference type="Proteomes" id="UP001321249"/>
    </source>
</evidence>
<reference evidence="1 2" key="1">
    <citation type="submission" date="2019-11" db="EMBL/GenBank/DDBJ databases">
        <authorList>
            <person name="Cho J.-C."/>
        </authorList>
    </citation>
    <scope>NUCLEOTIDE SEQUENCE [LARGE SCALE GENOMIC DNA]</scope>
    <source>
        <strain evidence="1 2">JH702</strain>
    </source>
</reference>
<dbReference type="Proteomes" id="UP001321249">
    <property type="component" value="Unassembled WGS sequence"/>
</dbReference>
<protein>
    <submittedName>
        <fullName evidence="1">Uncharacterized protein</fullName>
    </submittedName>
</protein>
<accession>A0ABD4XPD5</accession>
<gene>
    <name evidence="1" type="ORF">GKO46_04350</name>
</gene>
<organism evidence="1 2">
    <name type="scientific">Candidatus Lucifugimonas marina</name>
    <dbReference type="NCBI Taxonomy" id="3038979"/>
    <lineage>
        <taxon>Bacteria</taxon>
        <taxon>Bacillati</taxon>
        <taxon>Chloroflexota</taxon>
        <taxon>Dehalococcoidia</taxon>
        <taxon>SAR202 cluster</taxon>
        <taxon>Candidatus Lucifugimonadales</taxon>
        <taxon>Candidatus Lucifugimonadaceae</taxon>
        <taxon>Candidatus Lucifugimonas</taxon>
    </lineage>
</organism>
<proteinExistence type="predicted"/>
<dbReference type="EMBL" id="WMBE01000001">
    <property type="protein sequence ID" value="MDG0866303.1"/>
    <property type="molecule type" value="Genomic_DNA"/>
</dbReference>
<dbReference type="RefSeq" id="WP_342822257.1">
    <property type="nucleotide sequence ID" value="NZ_WMBD01000001.1"/>
</dbReference>
<name>A0ABD4XPD5_9CHLR</name>
<evidence type="ECO:0000313" key="1">
    <source>
        <dbReference type="EMBL" id="MDG0866303.1"/>
    </source>
</evidence>
<dbReference type="AlphaFoldDB" id="A0ABD4XPD5"/>
<comment type="caution">
    <text evidence="1">The sequence shown here is derived from an EMBL/GenBank/DDBJ whole genome shotgun (WGS) entry which is preliminary data.</text>
</comment>